<dbReference type="Proteomes" id="UP001368500">
    <property type="component" value="Unassembled WGS sequence"/>
</dbReference>
<name>A0ABU9BBH3_9BURK</name>
<dbReference type="SUPFAM" id="SSF102405">
    <property type="entry name" value="MCP/YpsA-like"/>
    <property type="match status" value="1"/>
</dbReference>
<evidence type="ECO:0000256" key="2">
    <source>
        <dbReference type="ARBA" id="ARBA00006763"/>
    </source>
</evidence>
<dbReference type="InterPro" id="IPR005269">
    <property type="entry name" value="LOG"/>
</dbReference>
<organism evidence="4 5">
    <name type="scientific">Pseudaquabacterium rugosum</name>
    <dbReference type="NCBI Taxonomy" id="2984194"/>
    <lineage>
        <taxon>Bacteria</taxon>
        <taxon>Pseudomonadati</taxon>
        <taxon>Pseudomonadota</taxon>
        <taxon>Betaproteobacteria</taxon>
        <taxon>Burkholderiales</taxon>
        <taxon>Sphaerotilaceae</taxon>
        <taxon>Pseudaquabacterium</taxon>
    </lineage>
</organism>
<dbReference type="NCBIfam" id="TIGR00730">
    <property type="entry name" value="Rossman fold protein, TIGR00730 family"/>
    <property type="match status" value="1"/>
</dbReference>
<comment type="similarity">
    <text evidence="2 3">Belongs to the LOG family.</text>
</comment>
<evidence type="ECO:0000313" key="5">
    <source>
        <dbReference type="Proteomes" id="UP001368500"/>
    </source>
</evidence>
<comment type="catalytic activity">
    <reaction evidence="1">
        <text>AMP + H2O = D-ribose 5-phosphate + adenine</text>
        <dbReference type="Rhea" id="RHEA:20129"/>
        <dbReference type="ChEBI" id="CHEBI:15377"/>
        <dbReference type="ChEBI" id="CHEBI:16708"/>
        <dbReference type="ChEBI" id="CHEBI:78346"/>
        <dbReference type="ChEBI" id="CHEBI:456215"/>
        <dbReference type="EC" id="3.2.2.4"/>
    </reaction>
</comment>
<dbReference type="PANTHER" id="PTHR31223:SF70">
    <property type="entry name" value="LOG FAMILY PROTEIN YJL055W"/>
    <property type="match status" value="1"/>
</dbReference>
<evidence type="ECO:0000256" key="3">
    <source>
        <dbReference type="RuleBase" id="RU363015"/>
    </source>
</evidence>
<keyword evidence="5" id="KW-1185">Reference proteome</keyword>
<reference evidence="4 5" key="1">
    <citation type="submission" date="2024-04" db="EMBL/GenBank/DDBJ databases">
        <title>Novel species of the genus Ideonella isolated from streams.</title>
        <authorList>
            <person name="Lu H."/>
        </authorList>
    </citation>
    <scope>NUCLEOTIDE SEQUENCE [LARGE SCALE GENOMIC DNA]</scope>
    <source>
        <strain evidence="4 5">BYS139W</strain>
    </source>
</reference>
<accession>A0ABU9BBH3</accession>
<dbReference type="Gene3D" id="3.40.50.450">
    <property type="match status" value="1"/>
</dbReference>
<proteinExistence type="inferred from homology"/>
<evidence type="ECO:0000313" key="4">
    <source>
        <dbReference type="EMBL" id="MEK8026090.1"/>
    </source>
</evidence>
<dbReference type="PANTHER" id="PTHR31223">
    <property type="entry name" value="LOG FAMILY PROTEIN YJL055W"/>
    <property type="match status" value="1"/>
</dbReference>
<gene>
    <name evidence="4" type="ORF">AACH11_08960</name>
</gene>
<keyword evidence="3" id="KW-0203">Cytokinin biosynthesis</keyword>
<protein>
    <recommendedName>
        <fullName evidence="3">Cytokinin riboside 5'-monophosphate phosphoribohydrolase</fullName>
        <ecNumber evidence="3">3.2.2.n1</ecNumber>
    </recommendedName>
</protein>
<evidence type="ECO:0000256" key="1">
    <source>
        <dbReference type="ARBA" id="ARBA00000274"/>
    </source>
</evidence>
<keyword evidence="3" id="KW-0378">Hydrolase</keyword>
<dbReference type="InterPro" id="IPR031100">
    <property type="entry name" value="LOG_fam"/>
</dbReference>
<comment type="caution">
    <text evidence="4">The sequence shown here is derived from an EMBL/GenBank/DDBJ whole genome shotgun (WGS) entry which is preliminary data.</text>
</comment>
<dbReference type="EMBL" id="JBBUTF010000007">
    <property type="protein sequence ID" value="MEK8026090.1"/>
    <property type="molecule type" value="Genomic_DNA"/>
</dbReference>
<sequence>MPLTATPFSVCVYCGARHGHDPAYTAAARALGTAIGRRGWQLVYGGGRVGLMGEVADAARTAGARVIGVIPDALMQMEVGHQDLDDLQVVRTMHERKRRMAEQSDAFIALPGGIGTFEELFETWTWRHLGYHDRPLGLLEVQGYWAPMLAFLRQSVAAGFMDESQMAMLRIETSVDAMLDALQASAGPRRMPDLSGS</sequence>
<dbReference type="Pfam" id="PF03641">
    <property type="entry name" value="Lysine_decarbox"/>
    <property type="match status" value="1"/>
</dbReference>
<dbReference type="EC" id="3.2.2.n1" evidence="3"/>